<dbReference type="Proteomes" id="UP000559256">
    <property type="component" value="Unassembled WGS sequence"/>
</dbReference>
<sequence length="148" mass="16121">MSFLVRCIDSIRGPFSLSGVGSIRTATKRAGGTISNHGGSPGQRLGVKKFSDEYVIPGNIIVRQRGTVFHPSQNVGMGRDHTIFALVPGYVRFYKEKHGRGERKYVGVVLNRGEKLPRDEATHGRSRHFGFVDLNAVPKSPVASTTSA</sequence>
<keyword evidence="3" id="KW-0687">Ribonucleoprotein</keyword>
<accession>A0A8H5GZQ9</accession>
<dbReference type="InterPro" id="IPR001684">
    <property type="entry name" value="Ribosomal_bL27"/>
</dbReference>
<dbReference type="OrthoDB" id="1867012at2759"/>
<comment type="similarity">
    <text evidence="1">Belongs to the bacterial ribosomal protein bL27 family.</text>
</comment>
<evidence type="ECO:0000256" key="3">
    <source>
        <dbReference type="ARBA" id="ARBA00023274"/>
    </source>
</evidence>
<reference evidence="5 6" key="1">
    <citation type="journal article" date="2020" name="ISME J.">
        <title>Uncovering the hidden diversity of litter-decomposition mechanisms in mushroom-forming fungi.</title>
        <authorList>
            <person name="Floudas D."/>
            <person name="Bentzer J."/>
            <person name="Ahren D."/>
            <person name="Johansson T."/>
            <person name="Persson P."/>
            <person name="Tunlid A."/>
        </authorList>
    </citation>
    <scope>NUCLEOTIDE SEQUENCE [LARGE SCALE GENOMIC DNA]</scope>
    <source>
        <strain evidence="5 6">CBS 291.85</strain>
    </source>
</reference>
<evidence type="ECO:0000256" key="2">
    <source>
        <dbReference type="ARBA" id="ARBA00022980"/>
    </source>
</evidence>
<dbReference type="Gene3D" id="2.40.50.100">
    <property type="match status" value="1"/>
</dbReference>
<dbReference type="NCBIfam" id="TIGR00062">
    <property type="entry name" value="L27"/>
    <property type="match status" value="1"/>
</dbReference>
<dbReference type="AlphaFoldDB" id="A0A8H5GZQ9"/>
<dbReference type="GO" id="GO:0003735">
    <property type="term" value="F:structural constituent of ribosome"/>
    <property type="evidence" value="ECO:0007669"/>
    <property type="project" value="InterPro"/>
</dbReference>
<evidence type="ECO:0000256" key="4">
    <source>
        <dbReference type="ARBA" id="ARBA00035267"/>
    </source>
</evidence>
<dbReference type="EMBL" id="JAACJM010000003">
    <property type="protein sequence ID" value="KAF5373964.1"/>
    <property type="molecule type" value="Genomic_DNA"/>
</dbReference>
<dbReference type="GO" id="GO:0005762">
    <property type="term" value="C:mitochondrial large ribosomal subunit"/>
    <property type="evidence" value="ECO:0007669"/>
    <property type="project" value="TreeGrafter"/>
</dbReference>
<dbReference type="GO" id="GO:0006412">
    <property type="term" value="P:translation"/>
    <property type="evidence" value="ECO:0007669"/>
    <property type="project" value="InterPro"/>
</dbReference>
<dbReference type="SUPFAM" id="SSF110324">
    <property type="entry name" value="Ribosomal L27 protein-like"/>
    <property type="match status" value="1"/>
</dbReference>
<dbReference type="PANTHER" id="PTHR15893:SF0">
    <property type="entry name" value="LARGE RIBOSOMAL SUBUNIT PROTEIN BL27M"/>
    <property type="match status" value="1"/>
</dbReference>
<dbReference type="Pfam" id="PF01016">
    <property type="entry name" value="Ribosomal_L27"/>
    <property type="match status" value="1"/>
</dbReference>
<gene>
    <name evidence="5" type="ORF">D9758_000719</name>
</gene>
<keyword evidence="2" id="KW-0689">Ribosomal protein</keyword>
<evidence type="ECO:0000313" key="5">
    <source>
        <dbReference type="EMBL" id="KAF5373964.1"/>
    </source>
</evidence>
<proteinExistence type="inferred from homology"/>
<name>A0A8H5GZQ9_9AGAR</name>
<organism evidence="5 6">
    <name type="scientific">Tetrapyrgos nigripes</name>
    <dbReference type="NCBI Taxonomy" id="182062"/>
    <lineage>
        <taxon>Eukaryota</taxon>
        <taxon>Fungi</taxon>
        <taxon>Dikarya</taxon>
        <taxon>Basidiomycota</taxon>
        <taxon>Agaricomycotina</taxon>
        <taxon>Agaricomycetes</taxon>
        <taxon>Agaricomycetidae</taxon>
        <taxon>Agaricales</taxon>
        <taxon>Marasmiineae</taxon>
        <taxon>Marasmiaceae</taxon>
        <taxon>Tetrapyrgos</taxon>
    </lineage>
</organism>
<dbReference type="PANTHER" id="PTHR15893">
    <property type="entry name" value="RIBOSOMAL PROTEIN L27"/>
    <property type="match status" value="1"/>
</dbReference>
<dbReference type="PRINTS" id="PR00063">
    <property type="entry name" value="RIBOSOMALL27"/>
</dbReference>
<comment type="caution">
    <text evidence="5">The sequence shown here is derived from an EMBL/GenBank/DDBJ whole genome shotgun (WGS) entry which is preliminary data.</text>
</comment>
<evidence type="ECO:0000313" key="6">
    <source>
        <dbReference type="Proteomes" id="UP000559256"/>
    </source>
</evidence>
<keyword evidence="6" id="KW-1185">Reference proteome</keyword>
<evidence type="ECO:0000256" key="1">
    <source>
        <dbReference type="ARBA" id="ARBA00010797"/>
    </source>
</evidence>
<protein>
    <recommendedName>
        <fullName evidence="4">Large ribosomal subunit protein bL27m</fullName>
    </recommendedName>
</protein>
<dbReference type="FunFam" id="2.40.50.100:FF:000020">
    <property type="entry name" value="50S ribosomal protein L27"/>
    <property type="match status" value="1"/>
</dbReference>